<keyword evidence="6" id="KW-0731">Sigma factor</keyword>
<comment type="caution">
    <text evidence="12">The sequence shown here is derived from an EMBL/GenBank/DDBJ whole genome shotgun (WGS) entry which is preliminary data.</text>
</comment>
<dbReference type="InterPro" id="IPR007634">
    <property type="entry name" value="RNA_pol_sigma_54_DNA-bd"/>
</dbReference>
<dbReference type="PRINTS" id="PR00045">
    <property type="entry name" value="SIGMA54FCT"/>
</dbReference>
<feature type="region of interest" description="Disordered" evidence="9">
    <location>
        <begin position="58"/>
        <end position="111"/>
    </location>
</feature>
<dbReference type="Pfam" id="PF04963">
    <property type="entry name" value="Sigma54_CBD"/>
    <property type="match status" value="1"/>
</dbReference>
<proteinExistence type="inferred from homology"/>
<protein>
    <recommendedName>
        <fullName evidence="13">RNA polymerase sigma-54 factor</fullName>
    </recommendedName>
</protein>
<dbReference type="GO" id="GO:0016987">
    <property type="term" value="F:sigma factor activity"/>
    <property type="evidence" value="ECO:0007669"/>
    <property type="project" value="UniProtKB-KW"/>
</dbReference>
<evidence type="ECO:0000256" key="6">
    <source>
        <dbReference type="ARBA" id="ARBA00023082"/>
    </source>
</evidence>
<accession>A0A0F9R0R8</accession>
<evidence type="ECO:0000256" key="9">
    <source>
        <dbReference type="SAM" id="MobiDB-lite"/>
    </source>
</evidence>
<organism evidence="12">
    <name type="scientific">marine sediment metagenome</name>
    <dbReference type="NCBI Taxonomy" id="412755"/>
    <lineage>
        <taxon>unclassified sequences</taxon>
        <taxon>metagenomes</taxon>
        <taxon>ecological metagenomes</taxon>
    </lineage>
</organism>
<name>A0A0F9R0R8_9ZZZZ</name>
<evidence type="ECO:0000256" key="5">
    <source>
        <dbReference type="ARBA" id="ARBA00023015"/>
    </source>
</evidence>
<feature type="domain" description="RNA polymerase sigma factor 54 core-binding" evidence="11">
    <location>
        <begin position="139"/>
        <end position="326"/>
    </location>
</feature>
<dbReference type="Pfam" id="PF00309">
    <property type="entry name" value="Sigma54_AID"/>
    <property type="match status" value="1"/>
</dbReference>
<dbReference type="PIRSF" id="PIRSF000774">
    <property type="entry name" value="RpoN"/>
    <property type="match status" value="1"/>
</dbReference>
<keyword evidence="5" id="KW-0805">Transcription regulation</keyword>
<evidence type="ECO:0000256" key="4">
    <source>
        <dbReference type="ARBA" id="ARBA00022695"/>
    </source>
</evidence>
<dbReference type="GO" id="GO:0000428">
    <property type="term" value="C:DNA-directed RNA polymerase complex"/>
    <property type="evidence" value="ECO:0007669"/>
    <property type="project" value="UniProtKB-KW"/>
</dbReference>
<dbReference type="PROSITE" id="PS00718">
    <property type="entry name" value="SIGMA54_2"/>
    <property type="match status" value="1"/>
</dbReference>
<dbReference type="NCBIfam" id="NF009118">
    <property type="entry name" value="PRK12469.1"/>
    <property type="match status" value="1"/>
</dbReference>
<dbReference type="GO" id="GO:0003677">
    <property type="term" value="F:DNA binding"/>
    <property type="evidence" value="ECO:0007669"/>
    <property type="project" value="UniProtKB-KW"/>
</dbReference>
<dbReference type="PANTHER" id="PTHR32248">
    <property type="entry name" value="RNA POLYMERASE SIGMA-54 FACTOR"/>
    <property type="match status" value="1"/>
</dbReference>
<keyword evidence="8" id="KW-0804">Transcription</keyword>
<evidence type="ECO:0000313" key="12">
    <source>
        <dbReference type="EMBL" id="KKN50220.1"/>
    </source>
</evidence>
<gene>
    <name evidence="12" type="ORF">LCGC14_0634830</name>
</gene>
<feature type="domain" description="RNA polymerase sigma factor 54 DNA-binding" evidence="10">
    <location>
        <begin position="343"/>
        <end position="500"/>
    </location>
</feature>
<comment type="similarity">
    <text evidence="1">Belongs to the sigma-54 factor family.</text>
</comment>
<dbReference type="Gene3D" id="1.10.10.1330">
    <property type="entry name" value="RNA polymerase sigma-54 factor, core-binding domain"/>
    <property type="match status" value="1"/>
</dbReference>
<dbReference type="GO" id="GO:0001216">
    <property type="term" value="F:DNA-binding transcription activator activity"/>
    <property type="evidence" value="ECO:0007669"/>
    <property type="project" value="InterPro"/>
</dbReference>
<dbReference type="AlphaFoldDB" id="A0A0F9R0R8"/>
<keyword evidence="4" id="KW-0548">Nucleotidyltransferase</keyword>
<dbReference type="InterPro" id="IPR007046">
    <property type="entry name" value="RNA_pol_sigma_54_core-bd"/>
</dbReference>
<reference evidence="12" key="1">
    <citation type="journal article" date="2015" name="Nature">
        <title>Complex archaea that bridge the gap between prokaryotes and eukaryotes.</title>
        <authorList>
            <person name="Spang A."/>
            <person name="Saw J.H."/>
            <person name="Jorgensen S.L."/>
            <person name="Zaremba-Niedzwiedzka K."/>
            <person name="Martijn J."/>
            <person name="Lind A.E."/>
            <person name="van Eijk R."/>
            <person name="Schleper C."/>
            <person name="Guy L."/>
            <person name="Ettema T.J."/>
        </authorList>
    </citation>
    <scope>NUCLEOTIDE SEQUENCE</scope>
</reference>
<dbReference type="InterPro" id="IPR000394">
    <property type="entry name" value="RNA_pol_sigma_54"/>
</dbReference>
<evidence type="ECO:0000256" key="2">
    <source>
        <dbReference type="ARBA" id="ARBA00022478"/>
    </source>
</evidence>
<dbReference type="InterPro" id="IPR038709">
    <property type="entry name" value="RpoN_core-bd_sf"/>
</dbReference>
<dbReference type="PANTHER" id="PTHR32248:SF4">
    <property type="entry name" value="RNA POLYMERASE SIGMA-54 FACTOR"/>
    <property type="match status" value="1"/>
</dbReference>
<dbReference type="NCBIfam" id="TIGR02395">
    <property type="entry name" value="rpoN_sigma"/>
    <property type="match status" value="1"/>
</dbReference>
<dbReference type="PROSITE" id="PS50044">
    <property type="entry name" value="SIGMA54_3"/>
    <property type="match status" value="1"/>
</dbReference>
<evidence type="ECO:0008006" key="13">
    <source>
        <dbReference type="Google" id="ProtNLM"/>
    </source>
</evidence>
<dbReference type="GO" id="GO:0006352">
    <property type="term" value="P:DNA-templated transcription initiation"/>
    <property type="evidence" value="ECO:0007669"/>
    <property type="project" value="InterPro"/>
</dbReference>
<feature type="compositionally biased region" description="Basic and acidic residues" evidence="9">
    <location>
        <begin position="68"/>
        <end position="91"/>
    </location>
</feature>
<keyword evidence="3" id="KW-0808">Transferase</keyword>
<dbReference type="GO" id="GO:0016779">
    <property type="term" value="F:nucleotidyltransferase activity"/>
    <property type="evidence" value="ECO:0007669"/>
    <property type="project" value="UniProtKB-KW"/>
</dbReference>
<dbReference type="Pfam" id="PF04552">
    <property type="entry name" value="Sigma54_DBD"/>
    <property type="match status" value="1"/>
</dbReference>
<evidence type="ECO:0000256" key="1">
    <source>
        <dbReference type="ARBA" id="ARBA00008798"/>
    </source>
</evidence>
<dbReference type="EMBL" id="LAZR01001126">
    <property type="protein sequence ID" value="KKN50220.1"/>
    <property type="molecule type" value="Genomic_DNA"/>
</dbReference>
<evidence type="ECO:0000259" key="11">
    <source>
        <dbReference type="Pfam" id="PF04963"/>
    </source>
</evidence>
<evidence type="ECO:0000259" key="10">
    <source>
        <dbReference type="Pfam" id="PF04552"/>
    </source>
</evidence>
<evidence type="ECO:0000256" key="7">
    <source>
        <dbReference type="ARBA" id="ARBA00023125"/>
    </source>
</evidence>
<sequence length="507" mass="58721">MILWSKVDSVIIMVLKLRLEQRQVQKLILAPALQQAIKLLPLTNLELIEIIDTELSENPMLESEEETIEKTPGEEAKEGEKDREEKGKEQEEKPEDLESEGVKEAQKEDEDSEFEAYFQEYFDDKFRSFSLEKKEALSLENIVSKSTSLWDHLDWQANLAFFHEKDKEIAQHIIGNINEDGYLTTSVEEIAKTCKTSVEKVNEVRKKIQEFDPVGVGSLTLKEALLAQIEYLQIKDEIACTIINHHLHLVEKSDYSHLAKVLGISLSALKYHMEIIKGLDPTPGVKYSQERTFYVVPDITVTKEDGKLNIVLNNESLPRLRISSYYKKLLSQTSKDNPETYRFLKDKMQKAFWFLRSLDQRNRTVFKVAKYIVEKQKGFLEKGIEHIKPLTLIELAQEIGVHESTVGRVVANKYMMTPRGVFSLKYFFHKALSGDFGEEISSLRIKERIKKLIESEDKGDPLSDIEIGEVLTRENLKIARRTVAKYRKQLRIQPSHIRKRKFEMEDA</sequence>
<keyword evidence="2" id="KW-0240">DNA-directed RNA polymerase</keyword>
<keyword evidence="7" id="KW-0238">DNA-binding</keyword>
<evidence type="ECO:0000256" key="8">
    <source>
        <dbReference type="ARBA" id="ARBA00023163"/>
    </source>
</evidence>
<evidence type="ECO:0000256" key="3">
    <source>
        <dbReference type="ARBA" id="ARBA00022679"/>
    </source>
</evidence>
<dbReference type="Gene3D" id="1.10.10.60">
    <property type="entry name" value="Homeodomain-like"/>
    <property type="match status" value="1"/>
</dbReference>